<dbReference type="InterPro" id="IPR028994">
    <property type="entry name" value="Integrin_alpha_N"/>
</dbReference>
<reference evidence="3" key="1">
    <citation type="journal article" date="2021" name="Genome Biol. Evol.">
        <title>A High-Quality Reference Genome for a Parasitic Bivalve with Doubly Uniparental Inheritance (Bivalvia: Unionida).</title>
        <authorList>
            <person name="Smith C.H."/>
        </authorList>
    </citation>
    <scope>NUCLEOTIDE SEQUENCE</scope>
    <source>
        <strain evidence="3">CHS0354</strain>
    </source>
</reference>
<proteinExistence type="predicted"/>
<comment type="caution">
    <text evidence="3">The sequence shown here is derived from an EMBL/GenBank/DDBJ whole genome shotgun (WGS) entry which is preliminary data.</text>
</comment>
<keyword evidence="4" id="KW-1185">Reference proteome</keyword>
<dbReference type="Pfam" id="PF07593">
    <property type="entry name" value="UnbV_ASPIC"/>
    <property type="match status" value="1"/>
</dbReference>
<name>A0AAE0S2L0_9BIVA</name>
<sequence length="615" mass="68975">MKSFRVVLDSSLSPQDIHRLIGAVEQMKGVNSIDSLNLDGGEGYPSSHSGRQSSPNQGNMPYNNPQSAQMGGDGNNMPLSENSQRKFISASIKWGVKAGKVNLDSVRNMTPEETVKMAMKLADMMPEEDKKRLADEVQRQHSLSALYINQSTLGGELSFRQRTSSDTDMYQVTGAYPIDINNDEFIDLFVLRVGENIILKGKGNCRFEQANREFNFISGEEWSTAFSAVWEKGQDFPTLVVGNYVDRSKSGGPFGNCHDNILYRPNEQGKYGPGKPIRPGYCTLSILFSDWNRDGIPDLRISNDRQYYRNGYEQLYRLSPALPLYEYNAGDGWRKLKIWGMGIASHDLTATGYPDYYLTSMADSKLESLTTNQNLGSVRPSYEDSAGKFGITAHRPNVEGEIFPSTAWHPEFADFNNDTMMDLFVSKGNVEAMSDFTKKDPNNLFINTGRNMFRDIAKEAGIANYARSRGASVTDLNNDGLPDIVVVNRSEPVEIYRNLGGSDTPKQTLPFGNWLKIRMVQERYNRYVSGAWVEVKMGAKIVRREVAIGGGHAGGKLVPVHIGTGTAERAEVRVLWSNGDWSHWYRIFTNNHVILKQGQELPIYYYPPEQAFPEN</sequence>
<accession>A0AAE0S2L0</accession>
<dbReference type="PANTHER" id="PTHR16026">
    <property type="entry name" value="CARTILAGE ACIDIC PROTEIN 1"/>
    <property type="match status" value="1"/>
</dbReference>
<evidence type="ECO:0000313" key="3">
    <source>
        <dbReference type="EMBL" id="KAK3584141.1"/>
    </source>
</evidence>
<evidence type="ECO:0000256" key="1">
    <source>
        <dbReference type="SAM" id="MobiDB-lite"/>
    </source>
</evidence>
<dbReference type="Gene3D" id="2.130.10.130">
    <property type="entry name" value="Integrin alpha, N-terminal"/>
    <property type="match status" value="1"/>
</dbReference>
<dbReference type="Proteomes" id="UP001195483">
    <property type="component" value="Unassembled WGS sequence"/>
</dbReference>
<gene>
    <name evidence="3" type="ORF">CHS0354_035221</name>
</gene>
<dbReference type="AlphaFoldDB" id="A0AAE0S2L0"/>
<reference evidence="3" key="3">
    <citation type="submission" date="2023-05" db="EMBL/GenBank/DDBJ databases">
        <authorList>
            <person name="Smith C.H."/>
        </authorList>
    </citation>
    <scope>NUCLEOTIDE SEQUENCE</scope>
    <source>
        <strain evidence="3">CHS0354</strain>
        <tissue evidence="3">Mantle</tissue>
    </source>
</reference>
<dbReference type="InterPro" id="IPR027039">
    <property type="entry name" value="Crtac1"/>
</dbReference>
<organism evidence="3 4">
    <name type="scientific">Potamilus streckersoni</name>
    <dbReference type="NCBI Taxonomy" id="2493646"/>
    <lineage>
        <taxon>Eukaryota</taxon>
        <taxon>Metazoa</taxon>
        <taxon>Spiralia</taxon>
        <taxon>Lophotrochozoa</taxon>
        <taxon>Mollusca</taxon>
        <taxon>Bivalvia</taxon>
        <taxon>Autobranchia</taxon>
        <taxon>Heteroconchia</taxon>
        <taxon>Palaeoheterodonta</taxon>
        <taxon>Unionida</taxon>
        <taxon>Unionoidea</taxon>
        <taxon>Unionidae</taxon>
        <taxon>Ambleminae</taxon>
        <taxon>Lampsilini</taxon>
        <taxon>Potamilus</taxon>
    </lineage>
</organism>
<dbReference type="SUPFAM" id="SSF69318">
    <property type="entry name" value="Integrin alpha N-terminal domain"/>
    <property type="match status" value="1"/>
</dbReference>
<dbReference type="EMBL" id="JAEAOA010002069">
    <property type="protein sequence ID" value="KAK3584141.1"/>
    <property type="molecule type" value="Genomic_DNA"/>
</dbReference>
<feature type="domain" description="ASPIC/UnbV" evidence="2">
    <location>
        <begin position="530"/>
        <end position="590"/>
    </location>
</feature>
<dbReference type="InterPro" id="IPR011519">
    <property type="entry name" value="UnbV_ASPIC"/>
</dbReference>
<dbReference type="PANTHER" id="PTHR16026:SF0">
    <property type="entry name" value="CARTILAGE ACIDIC PROTEIN 1"/>
    <property type="match status" value="1"/>
</dbReference>
<protein>
    <recommendedName>
        <fullName evidence="2">ASPIC/UnbV domain-containing protein</fullName>
    </recommendedName>
</protein>
<reference evidence="3" key="2">
    <citation type="journal article" date="2021" name="Genome Biol. Evol.">
        <title>Developing a high-quality reference genome for a parasitic bivalve with doubly uniparental inheritance (Bivalvia: Unionida).</title>
        <authorList>
            <person name="Smith C.H."/>
        </authorList>
    </citation>
    <scope>NUCLEOTIDE SEQUENCE</scope>
    <source>
        <strain evidence="3">CHS0354</strain>
        <tissue evidence="3">Mantle</tissue>
    </source>
</reference>
<feature type="compositionally biased region" description="Polar residues" evidence="1">
    <location>
        <begin position="46"/>
        <end position="69"/>
    </location>
</feature>
<evidence type="ECO:0000313" key="4">
    <source>
        <dbReference type="Proteomes" id="UP001195483"/>
    </source>
</evidence>
<evidence type="ECO:0000259" key="2">
    <source>
        <dbReference type="Pfam" id="PF07593"/>
    </source>
</evidence>
<feature type="region of interest" description="Disordered" evidence="1">
    <location>
        <begin position="34"/>
        <end position="81"/>
    </location>
</feature>